<evidence type="ECO:0000313" key="2">
    <source>
        <dbReference type="EMBL" id="MRW93740.1"/>
    </source>
</evidence>
<dbReference type="RefSeq" id="WP_154382456.1">
    <property type="nucleotide sequence ID" value="NZ_WKJK01000019.1"/>
</dbReference>
<proteinExistence type="predicted"/>
<evidence type="ECO:0000313" key="3">
    <source>
        <dbReference type="Proteomes" id="UP000433309"/>
    </source>
</evidence>
<dbReference type="EMBL" id="WKJK01000019">
    <property type="protein sequence ID" value="MRW93740.1"/>
    <property type="molecule type" value="Genomic_DNA"/>
</dbReference>
<accession>A0A6I2L7L0</accession>
<keyword evidence="1" id="KW-0732">Signal</keyword>
<name>A0A6I2L7L0_9BURK</name>
<evidence type="ECO:0000256" key="1">
    <source>
        <dbReference type="SAM" id="SignalP"/>
    </source>
</evidence>
<sequence length="224" mass="23405">MKILQLAAAGLTTTLLTLTAGCSTPMIEPSALPPPKPAKDLQLSTPIVYKFSSGLAVLREVVLLPGTYKGVGEDGKGVWYLGNRESMTNTVVDRGGATGYAKEWVGVPTVSSGGIFVPNDPALTPQIFRIHGEQPSSAPGSSRQVDKLQENQVPITFALNAQPSSPALANSSVMQAGVNGGVASGVVAGIIEMDKADYGKYQIHEGQPVSGVNLRQQFSIITSQ</sequence>
<comment type="caution">
    <text evidence="2">The sequence shown here is derived from an EMBL/GenBank/DDBJ whole genome shotgun (WGS) entry which is preliminary data.</text>
</comment>
<evidence type="ECO:0008006" key="4">
    <source>
        <dbReference type="Google" id="ProtNLM"/>
    </source>
</evidence>
<dbReference type="Proteomes" id="UP000433309">
    <property type="component" value="Unassembled WGS sequence"/>
</dbReference>
<dbReference type="AlphaFoldDB" id="A0A6I2L7L0"/>
<organism evidence="2 3">
    <name type="scientific">Duganella guangzhouensis</name>
    <dbReference type="NCBI Taxonomy" id="2666084"/>
    <lineage>
        <taxon>Bacteria</taxon>
        <taxon>Pseudomonadati</taxon>
        <taxon>Pseudomonadota</taxon>
        <taxon>Betaproteobacteria</taxon>
        <taxon>Burkholderiales</taxon>
        <taxon>Oxalobacteraceae</taxon>
        <taxon>Telluria group</taxon>
        <taxon>Duganella</taxon>
    </lineage>
</organism>
<dbReference type="PROSITE" id="PS51257">
    <property type="entry name" value="PROKAR_LIPOPROTEIN"/>
    <property type="match status" value="1"/>
</dbReference>
<keyword evidence="3" id="KW-1185">Reference proteome</keyword>
<protein>
    <recommendedName>
        <fullName evidence="4">Lipoprotein</fullName>
    </recommendedName>
</protein>
<feature type="chain" id="PRO_5026154494" description="Lipoprotein" evidence="1">
    <location>
        <begin position="21"/>
        <end position="224"/>
    </location>
</feature>
<gene>
    <name evidence="2" type="ORF">GJ699_27470</name>
</gene>
<reference evidence="2 3" key="1">
    <citation type="submission" date="2019-11" db="EMBL/GenBank/DDBJ databases">
        <title>Novel species isolated from a subtropical stream in China.</title>
        <authorList>
            <person name="Lu H."/>
        </authorList>
    </citation>
    <scope>NUCLEOTIDE SEQUENCE [LARGE SCALE GENOMIC DNA]</scope>
    <source>
        <strain evidence="2 3">FT80W</strain>
    </source>
</reference>
<feature type="signal peptide" evidence="1">
    <location>
        <begin position="1"/>
        <end position="20"/>
    </location>
</feature>